<dbReference type="SUPFAM" id="SSF53187">
    <property type="entry name" value="Zn-dependent exopeptidases"/>
    <property type="match status" value="1"/>
</dbReference>
<proteinExistence type="predicted"/>
<accession>A0A0M6XTU0</accession>
<keyword evidence="2" id="KW-1185">Reference proteome</keyword>
<dbReference type="AlphaFoldDB" id="A0A0M6XTU0"/>
<dbReference type="Gene3D" id="3.40.630.40">
    <property type="entry name" value="Zn-dependent exopeptidases"/>
    <property type="match status" value="1"/>
</dbReference>
<reference evidence="1 2" key="1">
    <citation type="submission" date="2015-07" db="EMBL/GenBank/DDBJ databases">
        <authorList>
            <person name="Noorani M."/>
        </authorList>
    </citation>
    <scope>NUCLEOTIDE SEQUENCE [LARGE SCALE GENOMIC DNA]</scope>
    <source>
        <strain evidence="1 2">CECT 5088</strain>
    </source>
</reference>
<dbReference type="Proteomes" id="UP000048908">
    <property type="component" value="Unassembled WGS sequence"/>
</dbReference>
<dbReference type="EMBL" id="CXPG01000020">
    <property type="protein sequence ID" value="CTQ33605.1"/>
    <property type="molecule type" value="Genomic_DNA"/>
</dbReference>
<evidence type="ECO:0000313" key="1">
    <source>
        <dbReference type="EMBL" id="CTQ33605.1"/>
    </source>
</evidence>
<dbReference type="Pfam" id="PF05013">
    <property type="entry name" value="FGase"/>
    <property type="match status" value="1"/>
</dbReference>
<protein>
    <submittedName>
        <fullName evidence="1">N-formylglutamate deformylase</fullName>
    </submittedName>
</protein>
<sequence>MAPSIGGRWIDAFNGSCKRGLSEFPRRPILPAKEGPQPVTTAPFNLIRPDVPAAPVVVASPHSGRFYDAGFLRASVLDAARIRSSEDAYVDLLLDGIPALGVPVLSAVMPRAFVDLNRAPEELDPAVVHGVPRGRTTPRISSGLGVIPRVVAQGRAIYRGKIGLEEARARIDTWWRPYHATLEGLMAEAEGRFGRAILLDIHSMPHEAIEGAGAPGQEPQIVLGDRFGAAAAPALMDAAEAVFTDLGLRVARNAPFAGAYVTQAYGQPERGRHAIQIEIDRALYLDEATTEPGPEFQAVQAMMTEAIARFCAQVAPARDLAAE</sequence>
<dbReference type="STRING" id="282197.SAMN04488517_102434"/>
<name>A0A0M6XTU0_9RHOB</name>
<gene>
    <name evidence="1" type="ORF">JAN5088_02388</name>
</gene>
<evidence type="ECO:0000313" key="2">
    <source>
        <dbReference type="Proteomes" id="UP000048908"/>
    </source>
</evidence>
<organism evidence="1 2">
    <name type="scientific">Jannaschia rubra</name>
    <dbReference type="NCBI Taxonomy" id="282197"/>
    <lineage>
        <taxon>Bacteria</taxon>
        <taxon>Pseudomonadati</taxon>
        <taxon>Pseudomonadota</taxon>
        <taxon>Alphaproteobacteria</taxon>
        <taxon>Rhodobacterales</taxon>
        <taxon>Roseobacteraceae</taxon>
        <taxon>Jannaschia</taxon>
    </lineage>
</organism>
<dbReference type="InterPro" id="IPR007709">
    <property type="entry name" value="N-FG_amidohydro"/>
</dbReference>